<feature type="transmembrane region" description="Helical" evidence="1">
    <location>
        <begin position="111"/>
        <end position="130"/>
    </location>
</feature>
<dbReference type="RefSeq" id="WP_085072414.1">
    <property type="nucleotide sequence ID" value="NZ_CP019707.1"/>
</dbReference>
<evidence type="ECO:0000313" key="2">
    <source>
        <dbReference type="EMBL" id="ARJ44399.1"/>
    </source>
</evidence>
<organism evidence="2 3">
    <name type="scientific">Pantoea alhagi</name>
    <dbReference type="NCBI Taxonomy" id="1891675"/>
    <lineage>
        <taxon>Bacteria</taxon>
        <taxon>Pseudomonadati</taxon>
        <taxon>Pseudomonadota</taxon>
        <taxon>Gammaproteobacteria</taxon>
        <taxon>Enterobacterales</taxon>
        <taxon>Erwiniaceae</taxon>
        <taxon>Pantoea</taxon>
    </lineage>
</organism>
<dbReference type="Proteomes" id="UP000192900">
    <property type="component" value="Plasmid pPALTYR11Z"/>
</dbReference>
<evidence type="ECO:0008006" key="4">
    <source>
        <dbReference type="Google" id="ProtNLM"/>
    </source>
</evidence>
<gene>
    <name evidence="2" type="ORF">B1H58_20475</name>
</gene>
<keyword evidence="1" id="KW-0812">Transmembrane</keyword>
<keyword evidence="2" id="KW-0614">Plasmid</keyword>
<feature type="transmembrane region" description="Helical" evidence="1">
    <location>
        <begin position="66"/>
        <end position="90"/>
    </location>
</feature>
<feature type="transmembrane region" description="Helical" evidence="1">
    <location>
        <begin position="136"/>
        <end position="156"/>
    </location>
</feature>
<proteinExistence type="predicted"/>
<sequence length="179" mass="20472">MKMTYGEVKKDAGHIIEAMASSNREVPSFFHPLKRISMHLFLFLFFCGVDYALFDNHKDGATATWLFSFGFGVVNWIFLLAFFYGYENIFIMLSDARVSELKLVKLIRRKVKMYGSAWFILIALLGLMSMFDKLNIDILVFGNFLTSLLLLFIFSVDMSRYQISALIGAVSASVKKINL</sequence>
<accession>A0A1W6BBH3</accession>
<geneLocation type="plasmid" evidence="3">
    <name>ppaltyr11z</name>
</geneLocation>
<name>A0A1W6BBH3_9GAMM</name>
<feature type="transmembrane region" description="Helical" evidence="1">
    <location>
        <begin position="36"/>
        <end position="54"/>
    </location>
</feature>
<dbReference type="EMBL" id="CP019707">
    <property type="protein sequence ID" value="ARJ44399.1"/>
    <property type="molecule type" value="Genomic_DNA"/>
</dbReference>
<dbReference type="KEGG" id="palh:B1H58_20475"/>
<keyword evidence="3" id="KW-1185">Reference proteome</keyword>
<dbReference type="AlphaFoldDB" id="A0A1W6BBH3"/>
<evidence type="ECO:0000313" key="3">
    <source>
        <dbReference type="Proteomes" id="UP000192900"/>
    </source>
</evidence>
<keyword evidence="1" id="KW-0472">Membrane</keyword>
<keyword evidence="1" id="KW-1133">Transmembrane helix</keyword>
<reference evidence="2 3" key="1">
    <citation type="submission" date="2017-02" db="EMBL/GenBank/DDBJ databases">
        <title>Complete genome sequence of the drought resistance-promoting endophyte Pantoea alhagi LTYR-11Z.</title>
        <authorList>
            <person name="Zhang L."/>
        </authorList>
    </citation>
    <scope>NUCLEOTIDE SEQUENCE [LARGE SCALE GENOMIC DNA]</scope>
    <source>
        <strain evidence="2 3">LTYR-11Z</strain>
        <plasmid evidence="3">Plasmid ppaltyr11z</plasmid>
    </source>
</reference>
<protein>
    <recommendedName>
        <fullName evidence="4">Conjugal transfer protein TraS</fullName>
    </recommendedName>
</protein>
<evidence type="ECO:0000256" key="1">
    <source>
        <dbReference type="SAM" id="Phobius"/>
    </source>
</evidence>